<protein>
    <submittedName>
        <fullName evidence="3">Uncharacterized protein</fullName>
    </submittedName>
</protein>
<keyword evidence="4" id="KW-1185">Reference proteome</keyword>
<organism evidence="3 5">
    <name type="scientific">Methylobacterium phyllosphaerae</name>
    <dbReference type="NCBI Taxonomy" id="418223"/>
    <lineage>
        <taxon>Bacteria</taxon>
        <taxon>Pseudomonadati</taxon>
        <taxon>Pseudomonadota</taxon>
        <taxon>Alphaproteobacteria</taxon>
        <taxon>Hyphomicrobiales</taxon>
        <taxon>Methylobacteriaceae</taxon>
        <taxon>Methylobacterium</taxon>
    </lineage>
</organism>
<reference evidence="3 5" key="2">
    <citation type="submission" date="2016-10" db="EMBL/GenBank/DDBJ databases">
        <authorList>
            <person name="Varghese N."/>
            <person name="Submissions S."/>
        </authorList>
    </citation>
    <scope>NUCLEOTIDE SEQUENCE [LARGE SCALE GENOMIC DNA]</scope>
    <source>
        <strain evidence="3 5">CBMB27</strain>
    </source>
</reference>
<name>A0AAE8L9J0_9HYPH</name>
<proteinExistence type="predicted"/>
<feature type="transmembrane region" description="Helical" evidence="1">
    <location>
        <begin position="191"/>
        <end position="216"/>
    </location>
</feature>
<gene>
    <name evidence="2" type="ORF">MCBMB27_05682</name>
    <name evidence="3" type="ORF">SAMN05192567_14027</name>
</gene>
<accession>A0AAE8L9J0</accession>
<feature type="transmembrane region" description="Helical" evidence="1">
    <location>
        <begin position="159"/>
        <end position="185"/>
    </location>
</feature>
<dbReference type="AlphaFoldDB" id="A0AAE8L9J0"/>
<evidence type="ECO:0000313" key="4">
    <source>
        <dbReference type="Proteomes" id="UP000185487"/>
    </source>
</evidence>
<sequence length="267" mass="30310">MPRRHDAAEHFKHLGPWIERVHDRETPSSFKLKRLLHCPPCSSSTVPLLGAARGSRIVYISYIRLQIRIAYDLRYDLRTRHDAVGGQSMELINGASTFQFTLGFGAISIAIWNEYVVKKSEFIRAVAELHSENESISQHQLATAENFWKTAMAAPLTRYLNVFVLASLFAVSLISFVCLTVSAIYPQARVPSSAFICFSVYSIGIIPGMILFLRWLQRRILFAIKNSSTTKYSKVSFSILTELRQEFQTIEDDLAASAEGRMKTRQR</sequence>
<reference evidence="2 4" key="1">
    <citation type="submission" date="2016-04" db="EMBL/GenBank/DDBJ databases">
        <title>Complete genome sequencing and analysis of CBMB27, Methylobacterium phyllosphaerae isolated from leaf tissues of rice (Oryza sativa L.).</title>
        <authorList>
            <person name="Lee Y."/>
            <person name="Hwangbo K."/>
            <person name="Chung H."/>
            <person name="Yoo J."/>
            <person name="Kim K.Y."/>
            <person name="Sa T.M."/>
            <person name="Um Y."/>
            <person name="Madhaiyan M."/>
        </authorList>
    </citation>
    <scope>NUCLEOTIDE SEQUENCE [LARGE SCALE GENOMIC DNA]</scope>
    <source>
        <strain evidence="2 4">CBMB27</strain>
        <plasmid evidence="2 4">CBMB27-p1</plasmid>
    </source>
</reference>
<evidence type="ECO:0000313" key="2">
    <source>
        <dbReference type="EMBL" id="APT34973.1"/>
    </source>
</evidence>
<keyword evidence="1" id="KW-0472">Membrane</keyword>
<dbReference type="EMBL" id="CP015368">
    <property type="protein sequence ID" value="APT34973.1"/>
    <property type="molecule type" value="Genomic_DNA"/>
</dbReference>
<geneLocation type="plasmid" evidence="2 4">
    <name>CBMB27-p1</name>
</geneLocation>
<keyword evidence="2" id="KW-0614">Plasmid</keyword>
<dbReference type="Proteomes" id="UP000185487">
    <property type="component" value="Plasmid CBMB27-p1"/>
</dbReference>
<evidence type="ECO:0000313" key="3">
    <source>
        <dbReference type="EMBL" id="SFH65805.1"/>
    </source>
</evidence>
<evidence type="ECO:0000256" key="1">
    <source>
        <dbReference type="SAM" id="Phobius"/>
    </source>
</evidence>
<dbReference type="Proteomes" id="UP000199140">
    <property type="component" value="Unassembled WGS sequence"/>
</dbReference>
<keyword evidence="1" id="KW-1133">Transmembrane helix</keyword>
<dbReference type="EMBL" id="FOPK01000040">
    <property type="protein sequence ID" value="SFH65805.1"/>
    <property type="molecule type" value="Genomic_DNA"/>
</dbReference>
<keyword evidence="1" id="KW-0812">Transmembrane</keyword>
<dbReference type="KEGG" id="mphy:MCBMB27_05682"/>
<evidence type="ECO:0000313" key="5">
    <source>
        <dbReference type="Proteomes" id="UP000199140"/>
    </source>
</evidence>